<feature type="transmembrane region" description="Helical" evidence="1">
    <location>
        <begin position="42"/>
        <end position="74"/>
    </location>
</feature>
<dbReference type="AlphaFoldDB" id="A0A2J0ZA30"/>
<keyword evidence="1" id="KW-1133">Transmembrane helix</keyword>
<protein>
    <submittedName>
        <fullName evidence="2">Uncharacterized protein</fullName>
    </submittedName>
</protein>
<accession>A0A2J0ZA30</accession>
<evidence type="ECO:0000313" key="2">
    <source>
        <dbReference type="EMBL" id="PJR17389.1"/>
    </source>
</evidence>
<proteinExistence type="predicted"/>
<name>A0A2J0ZA30_RHIML</name>
<keyword evidence="1" id="KW-0812">Transmembrane</keyword>
<reference evidence="2 3" key="1">
    <citation type="submission" date="2017-06" db="EMBL/GenBank/DDBJ databases">
        <title>Ensifer strains isolated from leguminous trees and herbs display diverse denitrification phenotypes with some acting as strong N2O sinks.</title>
        <authorList>
            <person name="Woliy K."/>
            <person name="Mania D."/>
            <person name="Bakken L.R."/>
            <person name="Frostegard A."/>
        </authorList>
    </citation>
    <scope>NUCLEOTIDE SEQUENCE [LARGE SCALE GENOMIC DNA]</scope>
    <source>
        <strain evidence="2 3">AC50a</strain>
    </source>
</reference>
<dbReference type="RefSeq" id="WP_100669960.1">
    <property type="nucleotide sequence ID" value="NZ_NJGD01000001.1"/>
</dbReference>
<comment type="caution">
    <text evidence="2">The sequence shown here is derived from an EMBL/GenBank/DDBJ whole genome shotgun (WGS) entry which is preliminary data.</text>
</comment>
<evidence type="ECO:0000256" key="1">
    <source>
        <dbReference type="SAM" id="Phobius"/>
    </source>
</evidence>
<dbReference type="Proteomes" id="UP000231987">
    <property type="component" value="Unassembled WGS sequence"/>
</dbReference>
<evidence type="ECO:0000313" key="3">
    <source>
        <dbReference type="Proteomes" id="UP000231987"/>
    </source>
</evidence>
<sequence>MDFFGFSSSVLIWLALGLSGPAFLSAFRPGSLNWESAAETTVGAAVFVGALGLYLSAGSVLAAAVVSLAALAIAPMFRVKSRRLPMLAVSILCLGMYL</sequence>
<dbReference type="EMBL" id="NJGD01000001">
    <property type="protein sequence ID" value="PJR17389.1"/>
    <property type="molecule type" value="Genomic_DNA"/>
</dbReference>
<organism evidence="2 3">
    <name type="scientific">Rhizobium meliloti</name>
    <name type="common">Ensifer meliloti</name>
    <name type="synonym">Sinorhizobium meliloti</name>
    <dbReference type="NCBI Taxonomy" id="382"/>
    <lineage>
        <taxon>Bacteria</taxon>
        <taxon>Pseudomonadati</taxon>
        <taxon>Pseudomonadota</taxon>
        <taxon>Alphaproteobacteria</taxon>
        <taxon>Hyphomicrobiales</taxon>
        <taxon>Rhizobiaceae</taxon>
        <taxon>Sinorhizobium/Ensifer group</taxon>
        <taxon>Sinorhizobium</taxon>
    </lineage>
</organism>
<keyword evidence="1" id="KW-0472">Membrane</keyword>
<gene>
    <name evidence="2" type="ORF">CEJ86_04355</name>
</gene>